<feature type="transmembrane region" description="Helical" evidence="1">
    <location>
        <begin position="274"/>
        <end position="294"/>
    </location>
</feature>
<feature type="transmembrane region" description="Helical" evidence="1">
    <location>
        <begin position="242"/>
        <end position="262"/>
    </location>
</feature>
<dbReference type="Pfam" id="PF10145">
    <property type="entry name" value="PhageMin_Tail"/>
    <property type="match status" value="1"/>
</dbReference>
<evidence type="ECO:0000259" key="2">
    <source>
        <dbReference type="Pfam" id="PF10145"/>
    </source>
</evidence>
<gene>
    <name evidence="3" type="ORF">H9962_06865</name>
</gene>
<protein>
    <recommendedName>
        <fullName evidence="2">Phage tail tape measure protein domain-containing protein</fullName>
    </recommendedName>
</protein>
<dbReference type="AlphaFoldDB" id="A0A9D2HD21"/>
<evidence type="ECO:0000313" key="4">
    <source>
        <dbReference type="Proteomes" id="UP000824225"/>
    </source>
</evidence>
<dbReference type="InterPro" id="IPR010090">
    <property type="entry name" value="Phage_tape_meas"/>
</dbReference>
<feature type="domain" description="Phage tail tape measure protein" evidence="2">
    <location>
        <begin position="90"/>
        <end position="182"/>
    </location>
</feature>
<evidence type="ECO:0000256" key="1">
    <source>
        <dbReference type="SAM" id="Phobius"/>
    </source>
</evidence>
<keyword evidence="1" id="KW-0812">Transmembrane</keyword>
<keyword evidence="1" id="KW-0472">Membrane</keyword>
<reference evidence="3" key="2">
    <citation type="submission" date="2021-04" db="EMBL/GenBank/DDBJ databases">
        <authorList>
            <person name="Gilroy R."/>
        </authorList>
    </citation>
    <scope>NUCLEOTIDE SEQUENCE</scope>
    <source>
        <strain evidence="3">CHK186-16707</strain>
    </source>
</reference>
<dbReference type="Proteomes" id="UP000824225">
    <property type="component" value="Unassembled WGS sequence"/>
</dbReference>
<comment type="caution">
    <text evidence="3">The sequence shown here is derived from an EMBL/GenBank/DDBJ whole genome shotgun (WGS) entry which is preliminary data.</text>
</comment>
<sequence length="535" mass="56330">MNVAELVIDMVLNARGARAEVRRVDNDLAKTKADADKAGKALQDAADKGASSWGGFAKVLGGALVALGGAAVVLSSIGTYVDQAAALDRTSQSLGLSIERLQAWQGAVQAAGGEAEEAADRFRDLSDYIIDATQFDSGPLKDIAAKLGISLKDAQGHARNTEDVMLDLADAFQRVGSQASTAYGMQMSFDPATIALLQKGRGELTALLALEEERAVYSKRDAEAARKQQLAMQALTRAWDRFVAGIVRVFMPVITGLTEAFGKVADVLGDNARAIGIALALLAGVIMLTLVPALTSMAAAGLAAIAPFAPIIALVGALALVIDDLLTYMEGGESTLADFWAIFGTGEEIAARLGIVWENIKTILDGVFDVLGGIGKLVDALFSKDADSLQDALRQIGAGFEKIGAVLGNLISYISDLKDELLDLLPDWMKSFLGVDSPVARAETWEDARALLYPSSGGEHGDERSLKTWEDARALLQRADAQPPVGMQNVSTRTSTTNIGEINLTTQATDPQGVADAVSDTLYNRTAQADSAFGV</sequence>
<accession>A0A9D2HD21</accession>
<feature type="transmembrane region" description="Helical" evidence="1">
    <location>
        <begin position="300"/>
        <end position="322"/>
    </location>
</feature>
<reference evidence="3" key="1">
    <citation type="journal article" date="2021" name="PeerJ">
        <title>Extensive microbial diversity within the chicken gut microbiome revealed by metagenomics and culture.</title>
        <authorList>
            <person name="Gilroy R."/>
            <person name="Ravi A."/>
            <person name="Getino M."/>
            <person name="Pursley I."/>
            <person name="Horton D.L."/>
            <person name="Alikhan N.F."/>
            <person name="Baker D."/>
            <person name="Gharbi K."/>
            <person name="Hall N."/>
            <person name="Watson M."/>
            <person name="Adriaenssens E.M."/>
            <person name="Foster-Nyarko E."/>
            <person name="Jarju S."/>
            <person name="Secka A."/>
            <person name="Antonio M."/>
            <person name="Oren A."/>
            <person name="Chaudhuri R.R."/>
            <person name="La Ragione R."/>
            <person name="Hildebrand F."/>
            <person name="Pallen M.J."/>
        </authorList>
    </citation>
    <scope>NUCLEOTIDE SEQUENCE</scope>
    <source>
        <strain evidence="3">CHK186-16707</strain>
    </source>
</reference>
<dbReference type="EMBL" id="DXAN01000023">
    <property type="protein sequence ID" value="HJA08893.1"/>
    <property type="molecule type" value="Genomic_DNA"/>
</dbReference>
<organism evidence="3 4">
    <name type="scientific">Candidatus Mailhella merdigallinarum</name>
    <dbReference type="NCBI Taxonomy" id="2838658"/>
    <lineage>
        <taxon>Bacteria</taxon>
        <taxon>Pseudomonadati</taxon>
        <taxon>Thermodesulfobacteriota</taxon>
        <taxon>Desulfovibrionia</taxon>
        <taxon>Desulfovibrionales</taxon>
        <taxon>Desulfovibrionaceae</taxon>
        <taxon>Mailhella</taxon>
    </lineage>
</organism>
<name>A0A9D2HD21_9BACT</name>
<keyword evidence="1" id="KW-1133">Transmembrane helix</keyword>
<proteinExistence type="predicted"/>
<evidence type="ECO:0000313" key="3">
    <source>
        <dbReference type="EMBL" id="HJA08893.1"/>
    </source>
</evidence>